<dbReference type="SUPFAM" id="SSF46785">
    <property type="entry name" value="Winged helix' DNA-binding domain"/>
    <property type="match status" value="1"/>
</dbReference>
<evidence type="ECO:0000256" key="2">
    <source>
        <dbReference type="ARBA" id="ARBA00023125"/>
    </source>
</evidence>
<reference evidence="6" key="2">
    <citation type="submission" date="2020-09" db="EMBL/GenBank/DDBJ databases">
        <authorList>
            <person name="Sun Q."/>
            <person name="Zhou Y."/>
        </authorList>
    </citation>
    <scope>NUCLEOTIDE SEQUENCE</scope>
    <source>
        <strain evidence="6">CGMCC 1.7081</strain>
    </source>
</reference>
<dbReference type="EMBL" id="BNAP01000001">
    <property type="protein sequence ID" value="GHG80305.1"/>
    <property type="molecule type" value="Genomic_DNA"/>
</dbReference>
<feature type="region of interest" description="Disordered" evidence="4">
    <location>
        <begin position="1"/>
        <end position="24"/>
    </location>
</feature>
<protein>
    <recommendedName>
        <fullName evidence="5">HTH gntR-type domain-containing protein</fullName>
    </recommendedName>
</protein>
<accession>A0A8J3H4X5</accession>
<dbReference type="SUPFAM" id="SSF48008">
    <property type="entry name" value="GntR ligand-binding domain-like"/>
    <property type="match status" value="1"/>
</dbReference>
<dbReference type="SMART" id="SM00345">
    <property type="entry name" value="HTH_GNTR"/>
    <property type="match status" value="1"/>
</dbReference>
<keyword evidence="1" id="KW-0805">Transcription regulation</keyword>
<name>A0A8J3H4X5_9RHOB</name>
<dbReference type="PANTHER" id="PTHR43537">
    <property type="entry name" value="TRANSCRIPTIONAL REGULATOR, GNTR FAMILY"/>
    <property type="match status" value="1"/>
</dbReference>
<dbReference type="Pfam" id="PF07729">
    <property type="entry name" value="FCD"/>
    <property type="match status" value="1"/>
</dbReference>
<keyword evidence="7" id="KW-1185">Reference proteome</keyword>
<dbReference type="InterPro" id="IPR036390">
    <property type="entry name" value="WH_DNA-bd_sf"/>
</dbReference>
<evidence type="ECO:0000256" key="1">
    <source>
        <dbReference type="ARBA" id="ARBA00023015"/>
    </source>
</evidence>
<dbReference type="GO" id="GO:0003677">
    <property type="term" value="F:DNA binding"/>
    <property type="evidence" value="ECO:0007669"/>
    <property type="project" value="UniProtKB-KW"/>
</dbReference>
<sequence length="257" mass="28958">MPSAVPFRRSAMSESSDDPLTWRGHRDLPERISDDLTRRIMAGELSEGDRLVETDLAAYYQVSRGPVRDALRILTNRGLADLFPRRGAVVGRFDRDTLADAMNVYASLLGLSARYAALMWTGPDLAEMRRRVEALEALAREETCKPMRFALSSGRIGTALALCADSPMLLRTIRSNANDIVWALLWREFHVDFRTPERRQENAAIWRQVLTHVEARADLAAETATRELIFQCRDEALTVMGLAGDTDPRRQLRSPST</sequence>
<keyword evidence="3" id="KW-0804">Transcription</keyword>
<evidence type="ECO:0000259" key="5">
    <source>
        <dbReference type="PROSITE" id="PS50949"/>
    </source>
</evidence>
<proteinExistence type="predicted"/>
<dbReference type="Gene3D" id="1.20.120.530">
    <property type="entry name" value="GntR ligand-binding domain-like"/>
    <property type="match status" value="1"/>
</dbReference>
<feature type="domain" description="HTH gntR-type" evidence="5">
    <location>
        <begin position="26"/>
        <end position="93"/>
    </location>
</feature>
<evidence type="ECO:0000313" key="6">
    <source>
        <dbReference type="EMBL" id="GHG80305.1"/>
    </source>
</evidence>
<evidence type="ECO:0000256" key="3">
    <source>
        <dbReference type="ARBA" id="ARBA00023163"/>
    </source>
</evidence>
<keyword evidence="2" id="KW-0238">DNA-binding</keyword>
<dbReference type="PROSITE" id="PS50949">
    <property type="entry name" value="HTH_GNTR"/>
    <property type="match status" value="1"/>
</dbReference>
<gene>
    <name evidence="6" type="ORF">GCM10010961_03340</name>
</gene>
<dbReference type="PANTHER" id="PTHR43537:SF49">
    <property type="entry name" value="TRANSCRIPTIONAL REGULATORY PROTEIN"/>
    <property type="match status" value="1"/>
</dbReference>
<dbReference type="AlphaFoldDB" id="A0A8J3H4X5"/>
<dbReference type="GO" id="GO:0003700">
    <property type="term" value="F:DNA-binding transcription factor activity"/>
    <property type="evidence" value="ECO:0007669"/>
    <property type="project" value="InterPro"/>
</dbReference>
<evidence type="ECO:0000313" key="7">
    <source>
        <dbReference type="Proteomes" id="UP000611500"/>
    </source>
</evidence>
<dbReference type="InterPro" id="IPR036388">
    <property type="entry name" value="WH-like_DNA-bd_sf"/>
</dbReference>
<dbReference type="InterPro" id="IPR011711">
    <property type="entry name" value="GntR_C"/>
</dbReference>
<dbReference type="Pfam" id="PF00392">
    <property type="entry name" value="GntR"/>
    <property type="match status" value="1"/>
</dbReference>
<comment type="caution">
    <text evidence="6">The sequence shown here is derived from an EMBL/GenBank/DDBJ whole genome shotgun (WGS) entry which is preliminary data.</text>
</comment>
<dbReference type="Proteomes" id="UP000611500">
    <property type="component" value="Unassembled WGS sequence"/>
</dbReference>
<dbReference type="InterPro" id="IPR000524">
    <property type="entry name" value="Tscrpt_reg_HTH_GntR"/>
</dbReference>
<reference evidence="6" key="1">
    <citation type="journal article" date="2014" name="Int. J. Syst. Evol. Microbiol.">
        <title>Complete genome sequence of Corynebacterium casei LMG S-19264T (=DSM 44701T), isolated from a smear-ripened cheese.</title>
        <authorList>
            <consortium name="US DOE Joint Genome Institute (JGI-PGF)"/>
            <person name="Walter F."/>
            <person name="Albersmeier A."/>
            <person name="Kalinowski J."/>
            <person name="Ruckert C."/>
        </authorList>
    </citation>
    <scope>NUCLEOTIDE SEQUENCE</scope>
    <source>
        <strain evidence="6">CGMCC 1.7081</strain>
    </source>
</reference>
<dbReference type="Gene3D" id="1.10.10.10">
    <property type="entry name" value="Winged helix-like DNA-binding domain superfamily/Winged helix DNA-binding domain"/>
    <property type="match status" value="1"/>
</dbReference>
<dbReference type="InterPro" id="IPR008920">
    <property type="entry name" value="TF_FadR/GntR_C"/>
</dbReference>
<organism evidence="6 7">
    <name type="scientific">Pseudodonghicola xiamenensis</name>
    <dbReference type="NCBI Taxonomy" id="337702"/>
    <lineage>
        <taxon>Bacteria</taxon>
        <taxon>Pseudomonadati</taxon>
        <taxon>Pseudomonadota</taxon>
        <taxon>Alphaproteobacteria</taxon>
        <taxon>Rhodobacterales</taxon>
        <taxon>Paracoccaceae</taxon>
        <taxon>Pseudodonghicola</taxon>
    </lineage>
</organism>
<dbReference type="CDD" id="cd07377">
    <property type="entry name" value="WHTH_GntR"/>
    <property type="match status" value="1"/>
</dbReference>
<evidence type="ECO:0000256" key="4">
    <source>
        <dbReference type="SAM" id="MobiDB-lite"/>
    </source>
</evidence>